<dbReference type="Proteomes" id="UP000220691">
    <property type="component" value="Unassembled WGS sequence"/>
</dbReference>
<gene>
    <name evidence="3" type="ORF">CN553_30910</name>
</gene>
<sequence>MTYVHQILDTAATSVNQGAVATIIQVQGSSYQKEGSMMLLWDNGEKLGMLSVGCIEEELSYYAKECSEAWSIHTFDTKSEDDISWGVGCNGTIHVLVERITPELQKSLQIVHHHLSYGEKIWMIKNLSLHQTLFITEKGELCGNWEGDIPNIATLKSGRENNIYIQCILPQPRLFLFGAGEDAKSVVRLANEMNFLITVCDWREELCSPSHFSEANAFIVGFPKETFPQITLTAYDFVVIMTHNFKRDQELLELFSANPPYYLGILGPRHRTSRIFEGKCIPHWISSPIGLPIGARGDKEIALSIMGEIIQKLRGISDESSGGFPSRRK</sequence>
<reference evidence="3 4" key="1">
    <citation type="submission" date="2017-09" db="EMBL/GenBank/DDBJ databases">
        <title>Large-scale bioinformatics analysis of Bacillus genomes uncovers conserved roles of natural products in bacterial physiology.</title>
        <authorList>
            <consortium name="Agbiome Team Llc"/>
            <person name="Bleich R.M."/>
            <person name="Kirk G.J."/>
            <person name="Santa Maria K.C."/>
            <person name="Allen S.E."/>
            <person name="Farag S."/>
            <person name="Shank E.A."/>
            <person name="Bowers A."/>
        </authorList>
    </citation>
    <scope>NUCLEOTIDE SEQUENCE [LARGE SCALE GENOMIC DNA]</scope>
    <source>
        <strain evidence="3 4">AFS027647</strain>
    </source>
</reference>
<evidence type="ECO:0000259" key="2">
    <source>
        <dbReference type="Pfam" id="PF13478"/>
    </source>
</evidence>
<dbReference type="RefSeq" id="WP_098128082.1">
    <property type="nucleotide sequence ID" value="NZ_NUAN01000317.1"/>
</dbReference>
<dbReference type="InterPro" id="IPR027051">
    <property type="entry name" value="XdhC_Rossmann_dom"/>
</dbReference>
<organism evidence="3 4">
    <name type="scientific">Bacillus cereus</name>
    <dbReference type="NCBI Taxonomy" id="1396"/>
    <lineage>
        <taxon>Bacteria</taxon>
        <taxon>Bacillati</taxon>
        <taxon>Bacillota</taxon>
        <taxon>Bacilli</taxon>
        <taxon>Bacillales</taxon>
        <taxon>Bacillaceae</taxon>
        <taxon>Bacillus</taxon>
        <taxon>Bacillus cereus group</taxon>
    </lineage>
</organism>
<name>A0A9X6U5R2_BACCE</name>
<dbReference type="AlphaFoldDB" id="A0A9X6U5R2"/>
<evidence type="ECO:0000313" key="3">
    <source>
        <dbReference type="EMBL" id="PEN78897.1"/>
    </source>
</evidence>
<dbReference type="Pfam" id="PF02625">
    <property type="entry name" value="XdhC_CoxI"/>
    <property type="match status" value="1"/>
</dbReference>
<dbReference type="Gene3D" id="3.40.50.720">
    <property type="entry name" value="NAD(P)-binding Rossmann-like Domain"/>
    <property type="match status" value="1"/>
</dbReference>
<feature type="domain" description="XdhC Rossmann" evidence="2">
    <location>
        <begin position="174"/>
        <end position="309"/>
    </location>
</feature>
<dbReference type="InterPro" id="IPR052698">
    <property type="entry name" value="MoCofactor_Util/Proc"/>
</dbReference>
<dbReference type="PANTHER" id="PTHR30388:SF6">
    <property type="entry name" value="XANTHINE DEHYDROGENASE SUBUNIT A-RELATED"/>
    <property type="match status" value="1"/>
</dbReference>
<proteinExistence type="predicted"/>
<dbReference type="Pfam" id="PF13478">
    <property type="entry name" value="XdhC_C"/>
    <property type="match status" value="1"/>
</dbReference>
<dbReference type="EMBL" id="NUAN01000317">
    <property type="protein sequence ID" value="PEN78897.1"/>
    <property type="molecule type" value="Genomic_DNA"/>
</dbReference>
<protein>
    <submittedName>
        <fullName evidence="3">Xanthine dehydrogenase</fullName>
    </submittedName>
</protein>
<comment type="caution">
    <text evidence="3">The sequence shown here is derived from an EMBL/GenBank/DDBJ whole genome shotgun (WGS) entry which is preliminary data.</text>
</comment>
<evidence type="ECO:0000259" key="1">
    <source>
        <dbReference type="Pfam" id="PF02625"/>
    </source>
</evidence>
<evidence type="ECO:0000313" key="4">
    <source>
        <dbReference type="Proteomes" id="UP000220691"/>
    </source>
</evidence>
<feature type="domain" description="XdhC- CoxI" evidence="1">
    <location>
        <begin position="17"/>
        <end position="68"/>
    </location>
</feature>
<dbReference type="InterPro" id="IPR003777">
    <property type="entry name" value="XdhC_CoxI"/>
</dbReference>
<accession>A0A9X6U5R2</accession>
<dbReference type="PANTHER" id="PTHR30388">
    <property type="entry name" value="ALDEHYDE OXIDOREDUCTASE MOLYBDENUM COFACTOR ASSEMBLY PROTEIN"/>
    <property type="match status" value="1"/>
</dbReference>